<gene>
    <name evidence="1" type="ORF">Q767_12325</name>
</gene>
<protein>
    <submittedName>
        <fullName evidence="1">Uncharacterized protein</fullName>
    </submittedName>
</protein>
<evidence type="ECO:0000313" key="2">
    <source>
        <dbReference type="Proteomes" id="UP000030149"/>
    </source>
</evidence>
<dbReference type="EMBL" id="JRLZ01000015">
    <property type="protein sequence ID" value="KGO95245.1"/>
    <property type="molecule type" value="Genomic_DNA"/>
</dbReference>
<dbReference type="AlphaFoldDB" id="V6S9L9"/>
<dbReference type="eggNOG" id="ENOG5030YWI">
    <property type="taxonomic scope" value="Bacteria"/>
</dbReference>
<accession>V6S9L9</accession>
<reference evidence="2" key="1">
    <citation type="submission" date="2013-09" db="EMBL/GenBank/DDBJ databases">
        <authorList>
            <person name="Zeng Z."/>
            <person name="Chen C."/>
        </authorList>
    </citation>
    <scope>NUCLEOTIDE SEQUENCE [LARGE SCALE GENOMIC DNA]</scope>
    <source>
        <strain evidence="2">DK69</strain>
    </source>
</reference>
<dbReference type="PATRIC" id="fig|1107311.3.peg.2601"/>
<dbReference type="RefSeq" id="WP_023574601.1">
    <property type="nucleotide sequence ID" value="NZ_AVCS01000024.1"/>
</dbReference>
<proteinExistence type="predicted"/>
<keyword evidence="2" id="KW-1185">Reference proteome</keyword>
<reference evidence="1 2" key="2">
    <citation type="journal article" date="2015" name="Stand. Genomic Sci.">
        <title>High quality draft genomic sequence of Flavobacterium enshiense DK69(T) and comparison among Flavobacterium genomes.</title>
        <authorList>
            <person name="Zeng Z."/>
            <person name="Chen C."/>
            <person name="Du H."/>
            <person name="Wang G."/>
            <person name="Li M."/>
        </authorList>
    </citation>
    <scope>NUCLEOTIDE SEQUENCE [LARGE SCALE GENOMIC DNA]</scope>
    <source>
        <strain evidence="1 2">DK69</strain>
    </source>
</reference>
<name>V6S9L9_9FLAO</name>
<dbReference type="Proteomes" id="UP000030149">
    <property type="component" value="Unassembled WGS sequence"/>
</dbReference>
<comment type="caution">
    <text evidence="1">The sequence shown here is derived from an EMBL/GenBank/DDBJ whole genome shotgun (WGS) entry which is preliminary data.</text>
</comment>
<organism evidence="1 2">
    <name type="scientific">Flavobacterium enshiense DK69</name>
    <dbReference type="NCBI Taxonomy" id="1107311"/>
    <lineage>
        <taxon>Bacteria</taxon>
        <taxon>Pseudomonadati</taxon>
        <taxon>Bacteroidota</taxon>
        <taxon>Flavobacteriia</taxon>
        <taxon>Flavobacteriales</taxon>
        <taxon>Flavobacteriaceae</taxon>
        <taxon>Flavobacterium</taxon>
    </lineage>
</organism>
<evidence type="ECO:0000313" key="1">
    <source>
        <dbReference type="EMBL" id="KGO95245.1"/>
    </source>
</evidence>
<sequence>MTVLENKIKRIKSIVSSIENAQSYLLGSLFTTVAAVSEGLIADSELLILQINAEDIEFLFV</sequence>